<proteinExistence type="inferred from homology"/>
<protein>
    <recommendedName>
        <fullName evidence="4">Type 1 encapsulin shell protein</fullName>
    </recommendedName>
</protein>
<dbReference type="Pfam" id="PF04454">
    <property type="entry name" value="Linocin_M18"/>
    <property type="match status" value="1"/>
</dbReference>
<organism evidence="5 6">
    <name type="scientific">Tissierella creatinophila DSM 6911</name>
    <dbReference type="NCBI Taxonomy" id="1123403"/>
    <lineage>
        <taxon>Bacteria</taxon>
        <taxon>Bacillati</taxon>
        <taxon>Bacillota</taxon>
        <taxon>Tissierellia</taxon>
        <taxon>Tissierellales</taxon>
        <taxon>Tissierellaceae</taxon>
        <taxon>Tissierella</taxon>
    </lineage>
</organism>
<accession>A0A1U7M2G8</accession>
<dbReference type="InterPro" id="IPR007544">
    <property type="entry name" value="ENCAP"/>
</dbReference>
<name>A0A1U7M2G8_TISCR</name>
<dbReference type="NCBIfam" id="NF041155">
    <property type="entry name" value="encap_f1"/>
    <property type="match status" value="1"/>
</dbReference>
<dbReference type="AlphaFoldDB" id="A0A1U7M2G8"/>
<dbReference type="PIRSF" id="PIRSF019254">
    <property type="entry name" value="CFP29"/>
    <property type="match status" value="1"/>
</dbReference>
<comment type="caution">
    <text evidence="5">The sequence shown here is derived from an EMBL/GenBank/DDBJ whole genome shotgun (WGS) entry which is preliminary data.</text>
</comment>
<comment type="similarity">
    <text evidence="2">Belongs to the encapsulin family. Family 1 subfamily.</text>
</comment>
<dbReference type="Gene3D" id="3.30.2320.10">
    <property type="entry name" value="hypothetical protein PF0899 domain"/>
    <property type="match status" value="1"/>
</dbReference>
<dbReference type="PANTHER" id="PTHR37165:SF1">
    <property type="entry name" value="TYPE 1 ENCAPSULIN SHELL PROTEIN"/>
    <property type="match status" value="1"/>
</dbReference>
<dbReference type="OrthoDB" id="2922at2"/>
<dbReference type="Proteomes" id="UP000186112">
    <property type="component" value="Unassembled WGS sequence"/>
</dbReference>
<evidence type="ECO:0000256" key="4">
    <source>
        <dbReference type="ARBA" id="ARBA00050023"/>
    </source>
</evidence>
<dbReference type="RefSeq" id="WP_075728625.1">
    <property type="nucleotide sequence ID" value="NZ_LTDM01000066.1"/>
</dbReference>
<evidence type="ECO:0000313" key="5">
    <source>
        <dbReference type="EMBL" id="OLS01486.1"/>
    </source>
</evidence>
<dbReference type="GO" id="GO:0016787">
    <property type="term" value="F:hydrolase activity"/>
    <property type="evidence" value="ECO:0007669"/>
    <property type="project" value="UniProtKB-KW"/>
</dbReference>
<comment type="subcellular location">
    <subcellularLocation>
        <location evidence="1">Encapsulin nanocompartment</location>
    </subcellularLocation>
</comment>
<keyword evidence="3" id="KW-1284">Encapsulin nanocompartment</keyword>
<keyword evidence="5" id="KW-0378">Hydrolase</keyword>
<reference evidence="5 6" key="1">
    <citation type="submission" date="2016-02" db="EMBL/GenBank/DDBJ databases">
        <title>Genome sequence of Tissierella creatinophila DSM 6911.</title>
        <authorList>
            <person name="Poehlein A."/>
            <person name="Daniel R."/>
        </authorList>
    </citation>
    <scope>NUCLEOTIDE SEQUENCE [LARGE SCALE GENOMIC DNA]</scope>
    <source>
        <strain evidence="5 6">DSM 6911</strain>
    </source>
</reference>
<dbReference type="Gene3D" id="3.30.2400.30">
    <property type="match status" value="1"/>
</dbReference>
<evidence type="ECO:0000313" key="6">
    <source>
        <dbReference type="Proteomes" id="UP000186112"/>
    </source>
</evidence>
<evidence type="ECO:0000256" key="3">
    <source>
        <dbReference type="ARBA" id="ARBA00033787"/>
    </source>
</evidence>
<evidence type="ECO:0000256" key="1">
    <source>
        <dbReference type="ARBA" id="ARBA00033738"/>
    </source>
</evidence>
<gene>
    <name evidence="5" type="ORF">TICRE_25250</name>
</gene>
<dbReference type="EMBL" id="LTDM01000066">
    <property type="protein sequence ID" value="OLS01486.1"/>
    <property type="molecule type" value="Genomic_DNA"/>
</dbReference>
<dbReference type="GO" id="GO:0140737">
    <property type="term" value="C:encapsulin nanocompartment"/>
    <property type="evidence" value="ECO:0007669"/>
    <property type="project" value="UniProtKB-SubCell"/>
</dbReference>
<dbReference type="InterPro" id="IPR051429">
    <property type="entry name" value="Encapsulin_nc"/>
</dbReference>
<sequence length="262" mass="29824">MLYRDISPVTKKTWEEIDQRATEVLKSYLSARKVVHVVGPKGLEYNAISEGRLANVEEQDGVFFGNYQVVPLTEIRIEFEMDRWELDNVERGAKDVDYEPLEKAMENAALFEEKAIFNGLDKAIIQGLDGEKSQGTLTLGSSVNEIMDALTQGIIKLRKAYVKAPYTLVVSPEAYKRILSVDTGYPLVKRIEDLIGGKIVLNQVIEGAYLLPYDNEDLELTIGRDFSIGYQNHTNEKVKFFIKESFTFRVLDENIIIKYNLN</sequence>
<dbReference type="PANTHER" id="PTHR37165">
    <property type="entry name" value="PEPTIDASE U56 FAMILY"/>
    <property type="match status" value="1"/>
</dbReference>
<keyword evidence="6" id="KW-1185">Reference proteome</keyword>
<evidence type="ECO:0000256" key="2">
    <source>
        <dbReference type="ARBA" id="ARBA00033743"/>
    </source>
</evidence>